<reference evidence="1 2" key="1">
    <citation type="submission" date="2023-12" db="EMBL/GenBank/DDBJ databases">
        <title>novel species in genus Nocarida.</title>
        <authorList>
            <person name="Li Z."/>
        </authorList>
    </citation>
    <scope>NUCLEOTIDE SEQUENCE [LARGE SCALE GENOMIC DNA]</scope>
    <source>
        <strain evidence="1 2">CDC186</strain>
    </source>
</reference>
<protein>
    <submittedName>
        <fullName evidence="1">Uncharacterized protein</fullName>
    </submittedName>
</protein>
<proteinExistence type="predicted"/>
<evidence type="ECO:0000313" key="2">
    <source>
        <dbReference type="Proteomes" id="UP001348098"/>
    </source>
</evidence>
<name>A0ABU6AXR3_9NOCA</name>
<dbReference type="Proteomes" id="UP001348098">
    <property type="component" value="Unassembled WGS sequence"/>
</dbReference>
<comment type="caution">
    <text evidence="1">The sequence shown here is derived from an EMBL/GenBank/DDBJ whole genome shotgun (WGS) entry which is preliminary data.</text>
</comment>
<gene>
    <name evidence="1" type="ORF">U3653_19665</name>
</gene>
<accession>A0ABU6AXR3</accession>
<keyword evidence="2" id="KW-1185">Reference proteome</keyword>
<sequence length="122" mass="13760">MRWLLGGIVVLVLLGAVFVDTTFGHTEVRKVHTQPETVEYDGATYHVGVVRRESALLRRRSPDEVWVSRQPDMSYGHAVEVRITGTPDLVILEAQWRADGVSVRFESGHELFVPARFFIGGR</sequence>
<dbReference type="RefSeq" id="WP_195078290.1">
    <property type="nucleotide sequence ID" value="NZ_JAYESH010000004.1"/>
</dbReference>
<organism evidence="1 2">
    <name type="scientific">Nocardia implantans</name>
    <dbReference type="NCBI Taxonomy" id="3108168"/>
    <lineage>
        <taxon>Bacteria</taxon>
        <taxon>Bacillati</taxon>
        <taxon>Actinomycetota</taxon>
        <taxon>Actinomycetes</taxon>
        <taxon>Mycobacteriales</taxon>
        <taxon>Nocardiaceae</taxon>
        <taxon>Nocardia</taxon>
    </lineage>
</organism>
<dbReference type="EMBL" id="JAYKYQ010000008">
    <property type="protein sequence ID" value="MEB3512255.1"/>
    <property type="molecule type" value="Genomic_DNA"/>
</dbReference>
<evidence type="ECO:0000313" key="1">
    <source>
        <dbReference type="EMBL" id="MEB3512255.1"/>
    </source>
</evidence>